<evidence type="ECO:0000256" key="8">
    <source>
        <dbReference type="ARBA" id="ARBA00023303"/>
    </source>
</evidence>
<evidence type="ECO:0000256" key="3">
    <source>
        <dbReference type="ARBA" id="ARBA00022448"/>
    </source>
</evidence>
<comment type="subcellular location">
    <subcellularLocation>
        <location evidence="1">Membrane</location>
        <topology evidence="1">Multi-pass membrane protein</topology>
    </subcellularLocation>
</comment>
<dbReference type="OMA" id="FYFMHPL"/>
<evidence type="ECO:0000256" key="7">
    <source>
        <dbReference type="ARBA" id="ARBA00023136"/>
    </source>
</evidence>
<gene>
    <name evidence="11" type="ORF">DCAR_006529</name>
</gene>
<evidence type="ECO:0000256" key="1">
    <source>
        <dbReference type="ARBA" id="ARBA00004141"/>
    </source>
</evidence>
<keyword evidence="5 10" id="KW-1133">Transmembrane helix</keyword>
<proteinExistence type="inferred from homology"/>
<dbReference type="PANTHER" id="PTHR31086">
    <property type="entry name" value="ALUMINUM-ACTIVATED MALATE TRANSPORTER 10"/>
    <property type="match status" value="1"/>
</dbReference>
<dbReference type="AlphaFoldDB" id="A0A166DUD7"/>
<reference evidence="11" key="1">
    <citation type="journal article" date="2016" name="Nat. Genet.">
        <title>A high-quality carrot genome assembly provides new insights into carotenoid accumulation and asterid genome evolution.</title>
        <authorList>
            <person name="Iorizzo M."/>
            <person name="Ellison S."/>
            <person name="Senalik D."/>
            <person name="Zeng P."/>
            <person name="Satapoomin P."/>
            <person name="Huang J."/>
            <person name="Bowman M."/>
            <person name="Iovene M."/>
            <person name="Sanseverino W."/>
            <person name="Cavagnaro P."/>
            <person name="Yildiz M."/>
            <person name="Macko-Podgorni A."/>
            <person name="Moranska E."/>
            <person name="Grzebelus E."/>
            <person name="Grzebelus D."/>
            <person name="Ashrafi H."/>
            <person name="Zheng Z."/>
            <person name="Cheng S."/>
            <person name="Spooner D."/>
            <person name="Van Deynze A."/>
            <person name="Simon P."/>
        </authorList>
    </citation>
    <scope>NUCLEOTIDE SEQUENCE [LARGE SCALE GENOMIC DNA]</scope>
    <source>
        <tissue evidence="11">Leaf</tissue>
    </source>
</reference>
<evidence type="ECO:0000256" key="2">
    <source>
        <dbReference type="ARBA" id="ARBA00007079"/>
    </source>
</evidence>
<keyword evidence="4 10" id="KW-0812">Transmembrane</keyword>
<dbReference type="Gramene" id="KZN05692">
    <property type="protein sequence ID" value="KZN05692"/>
    <property type="gene ID" value="DCAR_006529"/>
</dbReference>
<evidence type="ECO:0000256" key="4">
    <source>
        <dbReference type="ARBA" id="ARBA00022692"/>
    </source>
</evidence>
<dbReference type="EMBL" id="LNRQ01000002">
    <property type="protein sequence ID" value="KZN05692.1"/>
    <property type="molecule type" value="Genomic_DNA"/>
</dbReference>
<dbReference type="GO" id="GO:0016020">
    <property type="term" value="C:membrane"/>
    <property type="evidence" value="ECO:0007669"/>
    <property type="project" value="UniProtKB-SubCell"/>
</dbReference>
<evidence type="ECO:0000256" key="6">
    <source>
        <dbReference type="ARBA" id="ARBA00023065"/>
    </source>
</evidence>
<keyword evidence="7 10" id="KW-0472">Membrane</keyword>
<feature type="transmembrane region" description="Helical" evidence="10">
    <location>
        <begin position="213"/>
        <end position="235"/>
    </location>
</feature>
<feature type="region of interest" description="Disordered" evidence="9">
    <location>
        <begin position="473"/>
        <end position="496"/>
    </location>
</feature>
<evidence type="ECO:0000256" key="9">
    <source>
        <dbReference type="SAM" id="MobiDB-lite"/>
    </source>
</evidence>
<feature type="transmembrane region" description="Helical" evidence="10">
    <location>
        <begin position="128"/>
        <end position="146"/>
    </location>
</feature>
<evidence type="ECO:0000256" key="10">
    <source>
        <dbReference type="SAM" id="Phobius"/>
    </source>
</evidence>
<dbReference type="GO" id="GO:0015743">
    <property type="term" value="P:malate transport"/>
    <property type="evidence" value="ECO:0007669"/>
    <property type="project" value="InterPro"/>
</dbReference>
<comment type="similarity">
    <text evidence="2">Belongs to the aromatic acid exporter (TC 2.A.85) family.</text>
</comment>
<keyword evidence="3" id="KW-0813">Transport</keyword>
<protein>
    <recommendedName>
        <fullName evidence="12">Aluminum-activated malate transporter</fullName>
    </recommendedName>
</protein>
<keyword evidence="6" id="KW-0406">Ion transport</keyword>
<accession>A0A166DUD7</accession>
<keyword evidence="8" id="KW-0407">Ion channel</keyword>
<feature type="transmembrane region" description="Helical" evidence="10">
    <location>
        <begin position="152"/>
        <end position="171"/>
    </location>
</feature>
<comment type="caution">
    <text evidence="11">The sequence shown here is derived from an EMBL/GenBank/DDBJ whole genome shotgun (WGS) entry which is preliminary data.</text>
</comment>
<dbReference type="STRING" id="79200.A0A166DUD7"/>
<evidence type="ECO:0000256" key="5">
    <source>
        <dbReference type="ARBA" id="ARBA00022989"/>
    </source>
</evidence>
<dbReference type="GO" id="GO:0034220">
    <property type="term" value="P:monoatomic ion transmembrane transport"/>
    <property type="evidence" value="ECO:0007669"/>
    <property type="project" value="UniProtKB-KW"/>
</dbReference>
<evidence type="ECO:0000313" key="11">
    <source>
        <dbReference type="EMBL" id="KZN05692.1"/>
    </source>
</evidence>
<dbReference type="InterPro" id="IPR020966">
    <property type="entry name" value="ALMT"/>
</dbReference>
<evidence type="ECO:0008006" key="12">
    <source>
        <dbReference type="Google" id="ProtNLM"/>
    </source>
</evidence>
<name>A0A166DUD7_DAUCS</name>
<dbReference type="Pfam" id="PF11744">
    <property type="entry name" value="ALMT"/>
    <property type="match status" value="1"/>
</dbReference>
<feature type="transmembrane region" description="Helical" evidence="10">
    <location>
        <begin position="183"/>
        <end position="201"/>
    </location>
</feature>
<organism evidence="11">
    <name type="scientific">Daucus carota subsp. sativus</name>
    <name type="common">Carrot</name>
    <dbReference type="NCBI Taxonomy" id="79200"/>
    <lineage>
        <taxon>Eukaryota</taxon>
        <taxon>Viridiplantae</taxon>
        <taxon>Streptophyta</taxon>
        <taxon>Embryophyta</taxon>
        <taxon>Tracheophyta</taxon>
        <taxon>Spermatophyta</taxon>
        <taxon>Magnoliopsida</taxon>
        <taxon>eudicotyledons</taxon>
        <taxon>Gunneridae</taxon>
        <taxon>Pentapetalae</taxon>
        <taxon>asterids</taxon>
        <taxon>campanulids</taxon>
        <taxon>Apiales</taxon>
        <taxon>Apiaceae</taxon>
        <taxon>Apioideae</taxon>
        <taxon>Scandiceae</taxon>
        <taxon>Daucinae</taxon>
        <taxon>Daucus</taxon>
        <taxon>Daucus sect. Daucus</taxon>
    </lineage>
</organism>
<sequence length="561" mass="60770">MGNTKEAIGMSSSVEWRIQVDDGSKEILVPESKNGFQRFLAALKGLIVNFTLKICNFFKKAWKIGVDDPRKVAHCLRVGVALCVVSLFYYMRPLYEGVGGNAIWAVMTVVVVFEYTVGATLYKSLNRICATGLAGFLAIGIHWVASQSGTKIEPFILGASVFLLASAATFSKFIPVVKARFDYGVTIFILTFSLVSVSGYRVEKLIDMAHQRLATIIIGTALCMVVAMVVYPIWAGEELHFLIIRNMDKVSDSLDCCVAVYFKADEANPNSDEACSKNLEAYKSALNSKGSEDAMANFARWEPAHGLFSFNHPWKQYLKVSSALRNCAYCIEALNSCLYAENKSPDFVKSHLADTCSIVSSNSCDIIKELALTIKTMTRSSTIDMSVIKLNDSVQLLHENLKSLSTLLIPEEGPQNTTDENEHKEPVLTVSLIEVIPLVSFASLLIDIAGRVEGLVQAVEGLAKLADFKPAAEEKPGLNGGKKKKTTNKGSVAVPPRTPQVVRNAKTSGTAKDGNMMVLGATASSGSDNVGGTGGCGVLFFSIYNIPSPETNNPVQVDPNV</sequence>
<feature type="transmembrane region" description="Helical" evidence="10">
    <location>
        <begin position="102"/>
        <end position="121"/>
    </location>
</feature>